<comment type="caution">
    <text evidence="2">The sequence shown here is derived from an EMBL/GenBank/DDBJ whole genome shotgun (WGS) entry which is preliminary data.</text>
</comment>
<accession>A0A5B7E2E7</accession>
<organism evidence="2 3">
    <name type="scientific">Portunus trituberculatus</name>
    <name type="common">Swimming crab</name>
    <name type="synonym">Neptunus trituberculatus</name>
    <dbReference type="NCBI Taxonomy" id="210409"/>
    <lineage>
        <taxon>Eukaryota</taxon>
        <taxon>Metazoa</taxon>
        <taxon>Ecdysozoa</taxon>
        <taxon>Arthropoda</taxon>
        <taxon>Crustacea</taxon>
        <taxon>Multicrustacea</taxon>
        <taxon>Malacostraca</taxon>
        <taxon>Eumalacostraca</taxon>
        <taxon>Eucarida</taxon>
        <taxon>Decapoda</taxon>
        <taxon>Pleocyemata</taxon>
        <taxon>Brachyura</taxon>
        <taxon>Eubrachyura</taxon>
        <taxon>Portunoidea</taxon>
        <taxon>Portunidae</taxon>
        <taxon>Portuninae</taxon>
        <taxon>Portunus</taxon>
    </lineage>
</organism>
<reference evidence="2 3" key="1">
    <citation type="submission" date="2019-05" db="EMBL/GenBank/DDBJ databases">
        <title>Another draft genome of Portunus trituberculatus and its Hox gene families provides insights of decapod evolution.</title>
        <authorList>
            <person name="Jeong J.-H."/>
            <person name="Song I."/>
            <person name="Kim S."/>
            <person name="Choi T."/>
            <person name="Kim D."/>
            <person name="Ryu S."/>
            <person name="Kim W."/>
        </authorList>
    </citation>
    <scope>NUCLEOTIDE SEQUENCE [LARGE SCALE GENOMIC DNA]</scope>
    <source>
        <tissue evidence="2">Muscle</tissue>
    </source>
</reference>
<dbReference type="Proteomes" id="UP000324222">
    <property type="component" value="Unassembled WGS sequence"/>
</dbReference>
<dbReference type="EMBL" id="VSRR010001726">
    <property type="protein sequence ID" value="MPC27316.1"/>
    <property type="molecule type" value="Genomic_DNA"/>
</dbReference>
<evidence type="ECO:0000313" key="3">
    <source>
        <dbReference type="Proteomes" id="UP000324222"/>
    </source>
</evidence>
<sequence length="83" mass="8806">MTTTSTGPPGAPRNVTSLAKNSYITPLPPPASPEARTLAPLVTSDFYSQSHQGERVVRARGSLHQARLIQTVPRLASPCGLVQ</sequence>
<keyword evidence="3" id="KW-1185">Reference proteome</keyword>
<protein>
    <submittedName>
        <fullName evidence="2">Uncharacterized protein</fullName>
    </submittedName>
</protein>
<dbReference type="AlphaFoldDB" id="A0A5B7E2E7"/>
<feature type="region of interest" description="Disordered" evidence="1">
    <location>
        <begin position="1"/>
        <end position="21"/>
    </location>
</feature>
<evidence type="ECO:0000256" key="1">
    <source>
        <dbReference type="SAM" id="MobiDB-lite"/>
    </source>
</evidence>
<evidence type="ECO:0000313" key="2">
    <source>
        <dbReference type="EMBL" id="MPC27316.1"/>
    </source>
</evidence>
<name>A0A5B7E2E7_PORTR</name>
<proteinExistence type="predicted"/>
<gene>
    <name evidence="2" type="ORF">E2C01_020484</name>
</gene>